<dbReference type="Gene3D" id="3.10.10.10">
    <property type="entry name" value="HIV Type 1 Reverse Transcriptase, subunit A, domain 1"/>
    <property type="match status" value="1"/>
</dbReference>
<dbReference type="Pfam" id="PF00078">
    <property type="entry name" value="RVT_1"/>
    <property type="match status" value="1"/>
</dbReference>
<dbReference type="CDD" id="cd01647">
    <property type="entry name" value="RT_LTR"/>
    <property type="match status" value="1"/>
</dbReference>
<dbReference type="AlphaFoldDB" id="A0AAE1PKV7"/>
<dbReference type="CDD" id="cd09274">
    <property type="entry name" value="RNase_HI_RT_Ty3"/>
    <property type="match status" value="1"/>
</dbReference>
<keyword evidence="4" id="KW-0695">RNA-directed DNA polymerase</keyword>
<evidence type="ECO:0000256" key="2">
    <source>
        <dbReference type="ARBA" id="ARBA00022722"/>
    </source>
</evidence>
<evidence type="ECO:0000313" key="7">
    <source>
        <dbReference type="EMBL" id="KAK4310213.1"/>
    </source>
</evidence>
<evidence type="ECO:0000259" key="5">
    <source>
        <dbReference type="Pfam" id="PF00078"/>
    </source>
</evidence>
<organism evidence="7 8">
    <name type="scientific">Petrolisthes manimaculis</name>
    <dbReference type="NCBI Taxonomy" id="1843537"/>
    <lineage>
        <taxon>Eukaryota</taxon>
        <taxon>Metazoa</taxon>
        <taxon>Ecdysozoa</taxon>
        <taxon>Arthropoda</taxon>
        <taxon>Crustacea</taxon>
        <taxon>Multicrustacea</taxon>
        <taxon>Malacostraca</taxon>
        <taxon>Eumalacostraca</taxon>
        <taxon>Eucarida</taxon>
        <taxon>Decapoda</taxon>
        <taxon>Pleocyemata</taxon>
        <taxon>Anomura</taxon>
        <taxon>Galatheoidea</taxon>
        <taxon>Porcellanidae</taxon>
        <taxon>Petrolisthes</taxon>
    </lineage>
</organism>
<dbReference type="EMBL" id="JAWZYT010001661">
    <property type="protein sequence ID" value="KAK4310213.1"/>
    <property type="molecule type" value="Genomic_DNA"/>
</dbReference>
<dbReference type="FunFam" id="3.10.20.370:FF:000001">
    <property type="entry name" value="Retrovirus-related Pol polyprotein from transposon 17.6-like protein"/>
    <property type="match status" value="1"/>
</dbReference>
<dbReference type="GO" id="GO:0003964">
    <property type="term" value="F:RNA-directed DNA polymerase activity"/>
    <property type="evidence" value="ECO:0007669"/>
    <property type="project" value="UniProtKB-KW"/>
</dbReference>
<name>A0AAE1PKV7_9EUCA</name>
<feature type="domain" description="Reverse transcriptase/retrotransposon-derived protein RNase H-like" evidence="6">
    <location>
        <begin position="478"/>
        <end position="570"/>
    </location>
</feature>
<keyword evidence="8" id="KW-1185">Reference proteome</keyword>
<keyword evidence="1" id="KW-0548">Nucleotidyltransferase</keyword>
<keyword evidence="2" id="KW-0540">Nuclease</keyword>
<keyword evidence="3" id="KW-0255">Endonuclease</keyword>
<dbReference type="InterPro" id="IPR043128">
    <property type="entry name" value="Rev_trsase/Diguanyl_cyclase"/>
</dbReference>
<gene>
    <name evidence="7" type="ORF">Pmani_018204</name>
</gene>
<dbReference type="FunFam" id="3.30.70.270:FF:000026">
    <property type="entry name" value="Transposon Ty3-G Gag-Pol polyprotein"/>
    <property type="match status" value="1"/>
</dbReference>
<evidence type="ECO:0000256" key="4">
    <source>
        <dbReference type="ARBA" id="ARBA00022918"/>
    </source>
</evidence>
<reference evidence="7" key="1">
    <citation type="submission" date="2023-11" db="EMBL/GenBank/DDBJ databases">
        <title>Genome assemblies of two species of porcelain crab, Petrolisthes cinctipes and Petrolisthes manimaculis (Anomura: Porcellanidae).</title>
        <authorList>
            <person name="Angst P."/>
        </authorList>
    </citation>
    <scope>NUCLEOTIDE SEQUENCE</scope>
    <source>
        <strain evidence="7">PB745_02</strain>
        <tissue evidence="7">Gill</tissue>
    </source>
</reference>
<comment type="caution">
    <text evidence="7">The sequence shown here is derived from an EMBL/GenBank/DDBJ whole genome shotgun (WGS) entry which is preliminary data.</text>
</comment>
<proteinExistence type="predicted"/>
<dbReference type="PANTHER" id="PTHR37984">
    <property type="entry name" value="PROTEIN CBG26694"/>
    <property type="match status" value="1"/>
</dbReference>
<dbReference type="SUPFAM" id="SSF56672">
    <property type="entry name" value="DNA/RNA polymerases"/>
    <property type="match status" value="1"/>
</dbReference>
<dbReference type="Pfam" id="PF17919">
    <property type="entry name" value="RT_RNaseH_2"/>
    <property type="match status" value="1"/>
</dbReference>
<feature type="domain" description="Reverse transcriptase" evidence="5">
    <location>
        <begin position="252"/>
        <end position="415"/>
    </location>
</feature>
<dbReference type="InterPro" id="IPR050951">
    <property type="entry name" value="Retrovirus_Pol_polyprotein"/>
</dbReference>
<dbReference type="Gene3D" id="3.30.70.270">
    <property type="match status" value="2"/>
</dbReference>
<evidence type="ECO:0000259" key="6">
    <source>
        <dbReference type="Pfam" id="PF17919"/>
    </source>
</evidence>
<keyword evidence="1" id="KW-0808">Transferase</keyword>
<dbReference type="GO" id="GO:0004519">
    <property type="term" value="F:endonuclease activity"/>
    <property type="evidence" value="ECO:0007669"/>
    <property type="project" value="UniProtKB-KW"/>
</dbReference>
<dbReference type="InterPro" id="IPR043502">
    <property type="entry name" value="DNA/RNA_pol_sf"/>
</dbReference>
<evidence type="ECO:0000313" key="8">
    <source>
        <dbReference type="Proteomes" id="UP001292094"/>
    </source>
</evidence>
<sequence>MNHFSSVCRARWSREYTSTRPAKRINAINNIGRMDTATCEYRLDKKSVQFLVDCGAEVNVMPVNIYRAATGDNMLTKVNPANAADLRSYGGSVCATHGTAQLRFHNAPRKPVIVFYIAEQASDVAVEPILGLNTSLELGLITLSSDVQLKSTRRSVCVISNTKVAPRKKWTVVEDVTAEFQDVFDHTTVGDLGATHHIKLKPEVHPVVHAQRRVQEPIREKVRAHLDELVEQEVIAPVNEATDWVGSPVIVLKKNGSVRLCLDVKELNSAICREHYTIPTEQEVSARLTGARIFSLFDTRQGFHHIRLDYESSLLCTFNTPFGRYRWLCLPFGLRSSPEVFQKHLMHALEGLEGVFICADDVLVVGYGDNPEEISNSHDRNCRALLERCRIKNIRLNHTKVRFKMSEVIYMGHRLTPQGMSPDPSKVTAITHMPPPQNVTQLRGFLSTVAYLARYLPHLSEVAEPLRALQKKNVEFQWPPALQKTFEEIKKLVTTAPVLQYYDPRLPVTLQCDASNYGLGAAILQEGKPVAYASRSLTSAEKNYAQIEKEMLAIVFATHRFDQLIYGLPVIQVQTDHKPLESILRRPINDAPNKRLQSMMLKLQRYNLDTHYVSGKHVKIADTLSRQLPSHAEKQQSVFTVNLEQHRLALDLAVMPATLLDLQNETGNDKELQDVITAIQSGNWDSPSVEDFRPSKNELTTQNGLVFKGAKLVVPQAARHRILCDLHTSHGGI</sequence>
<dbReference type="InterPro" id="IPR041577">
    <property type="entry name" value="RT_RNaseH_2"/>
</dbReference>
<dbReference type="PANTHER" id="PTHR37984:SF8">
    <property type="entry name" value="CCHC-TYPE DOMAIN-CONTAINING PROTEIN"/>
    <property type="match status" value="1"/>
</dbReference>
<evidence type="ECO:0008006" key="9">
    <source>
        <dbReference type="Google" id="ProtNLM"/>
    </source>
</evidence>
<dbReference type="Proteomes" id="UP001292094">
    <property type="component" value="Unassembled WGS sequence"/>
</dbReference>
<keyword evidence="3" id="KW-0378">Hydrolase</keyword>
<protein>
    <recommendedName>
        <fullName evidence="9">Reverse transcriptase</fullName>
    </recommendedName>
</protein>
<dbReference type="InterPro" id="IPR000477">
    <property type="entry name" value="RT_dom"/>
</dbReference>
<evidence type="ECO:0000256" key="3">
    <source>
        <dbReference type="ARBA" id="ARBA00022759"/>
    </source>
</evidence>
<accession>A0AAE1PKV7</accession>
<evidence type="ECO:0000256" key="1">
    <source>
        <dbReference type="ARBA" id="ARBA00022695"/>
    </source>
</evidence>